<accession>J9PTX1</accession>
<name>J9PTX1_9CAUD</name>
<evidence type="ECO:0000313" key="2">
    <source>
        <dbReference type="Proteomes" id="UP000006298"/>
    </source>
</evidence>
<reference evidence="1 2" key="1">
    <citation type="submission" date="2011-09" db="EMBL/GenBank/DDBJ databases">
        <title>Complete Genome Sequence of Bacillus cereus Bacteriophage BCD7.</title>
        <authorList>
            <person name="Lee J.-H."/>
            <person name="Shin H."/>
            <person name="Son B."/>
            <person name="Ryu S."/>
        </authorList>
    </citation>
    <scope>NUCLEOTIDE SEQUENCE [LARGE SCALE GENOMIC DNA]</scope>
</reference>
<keyword evidence="2" id="KW-1185">Reference proteome</keyword>
<evidence type="ECO:0000313" key="1">
    <source>
        <dbReference type="EMBL" id="AEZ50458.1"/>
    </source>
</evidence>
<organism evidence="1 2">
    <name type="scientific">Bacillus phage BCD7</name>
    <dbReference type="NCBI Taxonomy" id="1136534"/>
    <lineage>
        <taxon>Viruses</taxon>
        <taxon>Duplodnaviria</taxon>
        <taxon>Heunggongvirae</taxon>
        <taxon>Uroviricota</taxon>
        <taxon>Caudoviricetes</taxon>
        <taxon>Becedseptimavirus</taxon>
        <taxon>Becedseptimavirus BCD7</taxon>
    </lineage>
</organism>
<dbReference type="GeneID" id="14011530"/>
<gene>
    <name evidence="1" type="ORF">BCD7_0011</name>
</gene>
<dbReference type="EMBL" id="JN712910">
    <property type="protein sequence ID" value="AEZ50458.1"/>
    <property type="molecule type" value="Genomic_DNA"/>
</dbReference>
<dbReference type="KEGG" id="vg:14011530"/>
<protein>
    <submittedName>
        <fullName evidence="1">Uncharacterized protein</fullName>
    </submittedName>
</protein>
<dbReference type="Proteomes" id="UP000006298">
    <property type="component" value="Segment"/>
</dbReference>
<proteinExistence type="predicted"/>
<sequence>MKITMIKGVNLYGRRLIVIERFEENGSKIIKTVPVTPLTSESDVHIVAEQVLGYVGKKHNMVIIEQDQEMKPVFDYVANIIDVHKLTRNLNIVEKVYS</sequence>
<dbReference type="RefSeq" id="YP_007005862.1">
    <property type="nucleotide sequence ID" value="NC_019515.1"/>
</dbReference>